<feature type="region of interest" description="Disordered" evidence="1">
    <location>
        <begin position="153"/>
        <end position="194"/>
    </location>
</feature>
<comment type="caution">
    <text evidence="3">The sequence shown here is derived from an EMBL/GenBank/DDBJ whole genome shotgun (WGS) entry which is preliminary data.</text>
</comment>
<feature type="transmembrane region" description="Helical" evidence="2">
    <location>
        <begin position="127"/>
        <end position="144"/>
    </location>
</feature>
<feature type="transmembrane region" description="Helical" evidence="2">
    <location>
        <begin position="20"/>
        <end position="41"/>
    </location>
</feature>
<evidence type="ECO:0000256" key="2">
    <source>
        <dbReference type="SAM" id="Phobius"/>
    </source>
</evidence>
<reference evidence="3 4" key="1">
    <citation type="submission" date="2019-02" db="EMBL/GenBank/DDBJ databases">
        <title>Draft genome sequence of Amycolatopsis sp. 8-3EHSu isolated from roots of Suaeda maritima.</title>
        <authorList>
            <person name="Duangmal K."/>
            <person name="Chantavorakit T."/>
        </authorList>
    </citation>
    <scope>NUCLEOTIDE SEQUENCE [LARGE SCALE GENOMIC DNA]</scope>
    <source>
        <strain evidence="3 4">8-3EHSu</strain>
    </source>
</reference>
<sequence length="194" mass="20436">MARSRHARIGVAGLQPAQVLAGLVGLVFLVFGIIGLVRTGFVGFADHDHATLLGFAINPLHNLVHLVIGLLGVLMATRSGTARTFGWLLLIAYGAVFLWGLAIAGVFSMNPVSGLGNPLNLNTADNWLHGVSALVGLLIAVMPARKVAQVPEADTGVAESPARADTVTEPVPAADTADEQARPQRKGRWHLRPH</sequence>
<evidence type="ECO:0000256" key="1">
    <source>
        <dbReference type="SAM" id="MobiDB-lite"/>
    </source>
</evidence>
<evidence type="ECO:0000313" key="3">
    <source>
        <dbReference type="EMBL" id="RZQ63158.1"/>
    </source>
</evidence>
<keyword evidence="2" id="KW-0472">Membrane</keyword>
<protein>
    <submittedName>
        <fullName evidence="3">DUF4383 domain-containing protein</fullName>
    </submittedName>
</protein>
<dbReference type="RefSeq" id="WP_130476162.1">
    <property type="nucleotide sequence ID" value="NZ_SFCC01000007.1"/>
</dbReference>
<feature type="transmembrane region" description="Helical" evidence="2">
    <location>
        <begin position="53"/>
        <end position="75"/>
    </location>
</feature>
<dbReference type="AlphaFoldDB" id="A0A4Q7J871"/>
<proteinExistence type="predicted"/>
<gene>
    <name evidence="3" type="ORF">EWH70_15880</name>
</gene>
<keyword evidence="4" id="KW-1185">Reference proteome</keyword>
<dbReference type="EMBL" id="SFCC01000007">
    <property type="protein sequence ID" value="RZQ63158.1"/>
    <property type="molecule type" value="Genomic_DNA"/>
</dbReference>
<accession>A0A4Q7J871</accession>
<keyword evidence="2" id="KW-0812">Transmembrane</keyword>
<dbReference type="Proteomes" id="UP000292003">
    <property type="component" value="Unassembled WGS sequence"/>
</dbReference>
<feature type="compositionally biased region" description="Basic residues" evidence="1">
    <location>
        <begin position="183"/>
        <end position="194"/>
    </location>
</feature>
<organism evidence="3 4">
    <name type="scientific">Amycolatopsis suaedae</name>
    <dbReference type="NCBI Taxonomy" id="2510978"/>
    <lineage>
        <taxon>Bacteria</taxon>
        <taxon>Bacillati</taxon>
        <taxon>Actinomycetota</taxon>
        <taxon>Actinomycetes</taxon>
        <taxon>Pseudonocardiales</taxon>
        <taxon>Pseudonocardiaceae</taxon>
        <taxon>Amycolatopsis</taxon>
    </lineage>
</organism>
<dbReference type="OrthoDB" id="572373at2"/>
<evidence type="ECO:0000313" key="4">
    <source>
        <dbReference type="Proteomes" id="UP000292003"/>
    </source>
</evidence>
<keyword evidence="2" id="KW-1133">Transmembrane helix</keyword>
<dbReference type="Pfam" id="PF14325">
    <property type="entry name" value="DUF4383"/>
    <property type="match status" value="1"/>
</dbReference>
<feature type="transmembrane region" description="Helical" evidence="2">
    <location>
        <begin position="87"/>
        <end position="107"/>
    </location>
</feature>
<name>A0A4Q7J871_9PSEU</name>